<dbReference type="EMBL" id="CP003345">
    <property type="protein sequence ID" value="AFM03735.1"/>
    <property type="molecule type" value="Genomic_DNA"/>
</dbReference>
<evidence type="ECO:0000313" key="3">
    <source>
        <dbReference type="Proteomes" id="UP000006054"/>
    </source>
</evidence>
<evidence type="ECO:0000313" key="2">
    <source>
        <dbReference type="EMBL" id="AFM03735.1"/>
    </source>
</evidence>
<dbReference type="SUPFAM" id="SSF53335">
    <property type="entry name" value="S-adenosyl-L-methionine-dependent methyltransferases"/>
    <property type="match status" value="1"/>
</dbReference>
<dbReference type="Pfam" id="PF13649">
    <property type="entry name" value="Methyltransf_25"/>
    <property type="match status" value="1"/>
</dbReference>
<name>I4AIF0_BERLS</name>
<dbReference type="Gene3D" id="3.40.50.150">
    <property type="entry name" value="Vaccinia Virus protein VP39"/>
    <property type="match status" value="1"/>
</dbReference>
<dbReference type="InterPro" id="IPR041698">
    <property type="entry name" value="Methyltransf_25"/>
</dbReference>
<sequence>MNFIKMNFKTRSYKKELMDDLDLASKDLKKNLDELEFINTTLGGYKVLTSALDMLYEENKIDTKTSVTLADIGSGGGDTLRQIAKWFDKKHIETKLTGIDANDFMINYAQNKSKKYPQINYEKLNVFDINSKNENKYDWATMSLFCHHFTDEELILIFKNIQKLTSKGFIINDLHRNPIAYYSIYFLTRLFNGSYLVKNDAPLSVLRAFKKQNWNNRTGQKSTQKKNNRQNNQFIQERTFCNFP</sequence>
<dbReference type="InterPro" id="IPR029063">
    <property type="entry name" value="SAM-dependent_MTases_sf"/>
</dbReference>
<dbReference type="CDD" id="cd02440">
    <property type="entry name" value="AdoMet_MTases"/>
    <property type="match status" value="1"/>
</dbReference>
<dbReference type="GO" id="GO:0032259">
    <property type="term" value="P:methylation"/>
    <property type="evidence" value="ECO:0007669"/>
    <property type="project" value="UniProtKB-KW"/>
</dbReference>
<evidence type="ECO:0000259" key="1">
    <source>
        <dbReference type="Pfam" id="PF13649"/>
    </source>
</evidence>
<gene>
    <name evidence="2" type="ordered locus">Fleli_1302</name>
</gene>
<protein>
    <submittedName>
        <fullName evidence="2">Methyltransferase family protein</fullName>
    </submittedName>
</protein>
<proteinExistence type="predicted"/>
<keyword evidence="2" id="KW-0808">Transferase</keyword>
<feature type="domain" description="Methyltransferase" evidence="1">
    <location>
        <begin position="71"/>
        <end position="168"/>
    </location>
</feature>
<dbReference type="AlphaFoldDB" id="I4AIF0"/>
<dbReference type="STRING" id="880071.Fleli_1302"/>
<organism evidence="2 3">
    <name type="scientific">Bernardetia litoralis (strain ATCC 23117 / DSM 6794 / NBRC 15988 / NCIMB 1366 / Fx l1 / Sio-4)</name>
    <name type="common">Flexibacter litoralis</name>
    <dbReference type="NCBI Taxonomy" id="880071"/>
    <lineage>
        <taxon>Bacteria</taxon>
        <taxon>Pseudomonadati</taxon>
        <taxon>Bacteroidota</taxon>
        <taxon>Cytophagia</taxon>
        <taxon>Cytophagales</taxon>
        <taxon>Bernardetiaceae</taxon>
        <taxon>Bernardetia</taxon>
    </lineage>
</organism>
<dbReference type="eggNOG" id="COG2226">
    <property type="taxonomic scope" value="Bacteria"/>
</dbReference>
<dbReference type="HOGENOM" id="CLU_078235_1_0_10"/>
<reference evidence="3" key="1">
    <citation type="submission" date="2012-06" db="EMBL/GenBank/DDBJ databases">
        <title>The complete genome of Flexibacter litoralis DSM 6794.</title>
        <authorList>
            <person name="Lucas S."/>
            <person name="Copeland A."/>
            <person name="Lapidus A."/>
            <person name="Glavina del Rio T."/>
            <person name="Dalin E."/>
            <person name="Tice H."/>
            <person name="Bruce D."/>
            <person name="Goodwin L."/>
            <person name="Pitluck S."/>
            <person name="Peters L."/>
            <person name="Ovchinnikova G."/>
            <person name="Lu M."/>
            <person name="Kyrpides N."/>
            <person name="Mavromatis K."/>
            <person name="Ivanova N."/>
            <person name="Brettin T."/>
            <person name="Detter J.C."/>
            <person name="Han C."/>
            <person name="Larimer F."/>
            <person name="Land M."/>
            <person name="Hauser L."/>
            <person name="Markowitz V."/>
            <person name="Cheng J.-F."/>
            <person name="Hugenholtz P."/>
            <person name="Woyke T."/>
            <person name="Wu D."/>
            <person name="Spring S."/>
            <person name="Lang E."/>
            <person name="Kopitz M."/>
            <person name="Brambilla E."/>
            <person name="Klenk H.-P."/>
            <person name="Eisen J.A."/>
        </authorList>
    </citation>
    <scope>NUCLEOTIDE SEQUENCE [LARGE SCALE GENOMIC DNA]</scope>
    <source>
        <strain evidence="3">ATCC 23117 / DSM 6794 / NBRC 15988 / NCIMB 1366 / Sio-4</strain>
    </source>
</reference>
<keyword evidence="3" id="KW-1185">Reference proteome</keyword>
<keyword evidence="2" id="KW-0489">Methyltransferase</keyword>
<dbReference type="Proteomes" id="UP000006054">
    <property type="component" value="Chromosome"/>
</dbReference>
<dbReference type="GO" id="GO:0008168">
    <property type="term" value="F:methyltransferase activity"/>
    <property type="evidence" value="ECO:0007669"/>
    <property type="project" value="UniProtKB-KW"/>
</dbReference>
<dbReference type="PATRIC" id="fig|880071.3.peg.1277"/>
<accession>I4AIF0</accession>
<dbReference type="KEGG" id="fli:Fleli_1302"/>